<dbReference type="Gene3D" id="2.30.110.10">
    <property type="entry name" value="Electron Transport, Fmn-binding Protein, Chain A"/>
    <property type="match status" value="1"/>
</dbReference>
<evidence type="ECO:0000256" key="1">
    <source>
        <dbReference type="ARBA" id="ARBA00001917"/>
    </source>
</evidence>
<dbReference type="PANTHER" id="PTHR43567">
    <property type="entry name" value="FLAVOREDOXIN-RELATED-RELATED"/>
    <property type="match status" value="1"/>
</dbReference>
<dbReference type="InterPro" id="IPR002563">
    <property type="entry name" value="Flavin_Rdtase-like_dom"/>
</dbReference>
<protein>
    <submittedName>
        <fullName evidence="5">Flavin reductase-like protein</fullName>
    </submittedName>
</protein>
<comment type="similarity">
    <text evidence="3">Belongs to the flavoredoxin family.</text>
</comment>
<organism evidence="5 6">
    <name type="scientific">Filifactor alocis (strain ATCC 35896 / CCUG 47790 / D40 B5)</name>
    <name type="common">Fusobacterium alocis</name>
    <dbReference type="NCBI Taxonomy" id="546269"/>
    <lineage>
        <taxon>Bacteria</taxon>
        <taxon>Bacillati</taxon>
        <taxon>Bacillota</taxon>
        <taxon>Clostridia</taxon>
        <taxon>Peptostreptococcales</taxon>
        <taxon>Filifactoraceae</taxon>
        <taxon>Filifactor</taxon>
    </lineage>
</organism>
<dbReference type="Pfam" id="PF01613">
    <property type="entry name" value="Flavin_Reduct"/>
    <property type="match status" value="1"/>
</dbReference>
<proteinExistence type="inferred from homology"/>
<dbReference type="KEGG" id="faa:HMPREF0389_01506"/>
<evidence type="ECO:0000256" key="3">
    <source>
        <dbReference type="ARBA" id="ARBA00038054"/>
    </source>
</evidence>
<dbReference type="STRING" id="546269.HMPREF0389_01506"/>
<evidence type="ECO:0000313" key="5">
    <source>
        <dbReference type="EMBL" id="EFE27588.1"/>
    </source>
</evidence>
<dbReference type="PANTHER" id="PTHR43567:SF1">
    <property type="entry name" value="FLAVOREDOXIN"/>
    <property type="match status" value="1"/>
</dbReference>
<dbReference type="GO" id="GO:0016646">
    <property type="term" value="F:oxidoreductase activity, acting on the CH-NH group of donors, NAD or NADP as acceptor"/>
    <property type="evidence" value="ECO:0007669"/>
    <property type="project" value="UniProtKB-ARBA"/>
</dbReference>
<keyword evidence="6" id="KW-1185">Reference proteome</keyword>
<sequence length="173" mass="19214">MSKSAIHQKIMKKELENKACCVGPMPEAIVSVRDKEGNNNALVVGFIANVSLDPAMVMVGIIPSRYSHHMVKENPCFVINFPNEAFKEQYMYLGTTSGANENKFETKNIQWKDGDVVNAPILTDCPLNIECTVTESLKPGTHELFIAKVEKVHCLEEYLGATGKIDWSKIGIK</sequence>
<dbReference type="GO" id="GO:0010181">
    <property type="term" value="F:FMN binding"/>
    <property type="evidence" value="ECO:0007669"/>
    <property type="project" value="InterPro"/>
</dbReference>
<comment type="cofactor">
    <cofactor evidence="1">
        <name>FMN</name>
        <dbReference type="ChEBI" id="CHEBI:58210"/>
    </cofactor>
</comment>
<evidence type="ECO:0000259" key="4">
    <source>
        <dbReference type="SMART" id="SM00903"/>
    </source>
</evidence>
<dbReference type="SUPFAM" id="SSF50475">
    <property type="entry name" value="FMN-binding split barrel"/>
    <property type="match status" value="1"/>
</dbReference>
<dbReference type="RefSeq" id="WP_014262434.1">
    <property type="nucleotide sequence ID" value="NC_016630.1"/>
</dbReference>
<evidence type="ECO:0000313" key="6">
    <source>
        <dbReference type="Proteomes" id="UP000007468"/>
    </source>
</evidence>
<keyword evidence="2" id="KW-0285">Flavoprotein</keyword>
<dbReference type="InterPro" id="IPR052174">
    <property type="entry name" value="Flavoredoxin"/>
</dbReference>
<dbReference type="AlphaFoldDB" id="D6GTR7"/>
<dbReference type="InterPro" id="IPR012349">
    <property type="entry name" value="Split_barrel_FMN-bd"/>
</dbReference>
<dbReference type="EMBL" id="CP002390">
    <property type="protein sequence ID" value="EFE27588.1"/>
    <property type="molecule type" value="Genomic_DNA"/>
</dbReference>
<dbReference type="eggNOG" id="COG1853">
    <property type="taxonomic scope" value="Bacteria"/>
</dbReference>
<dbReference type="Proteomes" id="UP000007468">
    <property type="component" value="Chromosome"/>
</dbReference>
<evidence type="ECO:0000256" key="2">
    <source>
        <dbReference type="ARBA" id="ARBA00022630"/>
    </source>
</evidence>
<reference evidence="6" key="1">
    <citation type="submission" date="2010-12" db="EMBL/GenBank/DDBJ databases">
        <title>The genome sequence of Filifactor alocis strain ATCC 35896.</title>
        <authorList>
            <consortium name="The Broad Institute Genome Sequencing Platform"/>
            <person name="Ward D."/>
            <person name="Earl A."/>
            <person name="Feldgarden M."/>
            <person name="Young S.K."/>
            <person name="Gargeya S."/>
            <person name="Zeng Q."/>
            <person name="Alvarado L."/>
            <person name="Berlin A."/>
            <person name="Bochicchio J."/>
            <person name="Chapman S.B."/>
            <person name="Chen Z."/>
            <person name="Freedman E."/>
            <person name="Gellesch M."/>
            <person name="Goldberg J."/>
            <person name="Griggs A."/>
            <person name="Gujja S."/>
            <person name="Heilman E."/>
            <person name="Heiman D."/>
            <person name="Howarth C."/>
            <person name="Mehta T."/>
            <person name="Neiman D."/>
            <person name="Pearson M."/>
            <person name="Roberts A."/>
            <person name="Saif S."/>
            <person name="Shea T."/>
            <person name="Shenoy N."/>
            <person name="Sisk P."/>
            <person name="Stolte C."/>
            <person name="Sykes S."/>
            <person name="White J."/>
            <person name="Yandava C."/>
            <person name="Izard J."/>
            <person name="Blanton J.M."/>
            <person name="Baranova O.V."/>
            <person name="Tanner A.C."/>
            <person name="Dewhirst F.E."/>
            <person name="Haas B."/>
            <person name="Nusbaum C."/>
            <person name="Birren B."/>
        </authorList>
    </citation>
    <scope>NUCLEOTIDE SEQUENCE [LARGE SCALE GENOMIC DNA]</scope>
    <source>
        <strain evidence="6">ATCC 35896 / D40 B5</strain>
    </source>
</reference>
<name>D6GTR7_FILAD</name>
<feature type="domain" description="Flavin reductase like" evidence="4">
    <location>
        <begin position="22"/>
        <end position="164"/>
    </location>
</feature>
<gene>
    <name evidence="5" type="ordered locus">HMPREF0389_01506</name>
</gene>
<accession>D6GTR7</accession>
<dbReference type="SMART" id="SM00903">
    <property type="entry name" value="Flavin_Reduct"/>
    <property type="match status" value="1"/>
</dbReference>